<dbReference type="AlphaFoldDB" id="A0A6C0CWX6"/>
<accession>A0A6C0CWX6</accession>
<feature type="compositionally biased region" description="Basic and acidic residues" evidence="1">
    <location>
        <begin position="498"/>
        <end position="511"/>
    </location>
</feature>
<organism evidence="2">
    <name type="scientific">viral metagenome</name>
    <dbReference type="NCBI Taxonomy" id="1070528"/>
    <lineage>
        <taxon>unclassified sequences</taxon>
        <taxon>metagenomes</taxon>
        <taxon>organismal metagenomes</taxon>
    </lineage>
</organism>
<reference evidence="2" key="1">
    <citation type="journal article" date="2020" name="Nature">
        <title>Giant virus diversity and host interactions through global metagenomics.</title>
        <authorList>
            <person name="Schulz F."/>
            <person name="Roux S."/>
            <person name="Paez-Espino D."/>
            <person name="Jungbluth S."/>
            <person name="Walsh D.A."/>
            <person name="Denef V.J."/>
            <person name="McMahon K.D."/>
            <person name="Konstantinidis K.T."/>
            <person name="Eloe-Fadrosh E.A."/>
            <person name="Kyrpides N.C."/>
            <person name="Woyke T."/>
        </authorList>
    </citation>
    <scope>NUCLEOTIDE SEQUENCE</scope>
    <source>
        <strain evidence="2">GVMAG-M-3300022752-66</strain>
    </source>
</reference>
<evidence type="ECO:0000256" key="1">
    <source>
        <dbReference type="SAM" id="MobiDB-lite"/>
    </source>
</evidence>
<evidence type="ECO:0000313" key="2">
    <source>
        <dbReference type="EMBL" id="QHT08450.1"/>
    </source>
</evidence>
<name>A0A6C0CWX6_9ZZZZ</name>
<sequence>MPDLDLEYNNFDWSNYVSHYEDLKNDNIDTKEKAWKHWINYGKKEGRQYFDLNEMKKIVSNEIKELEKSTINPITPVDDNFNWKKYIAYYKDLKNDNIDTKEKAWNHWIKYGEKEGRVYFDYTEYKNFDWETYIIFYDDLHDDNIKKKEKAWEHWYKYGKKEKRIYFDLKESSSYKEFDWETYINNYNDLKYITTKETALDHWLNSGMKENRTFSHKNTTKTKIYNFENLFFINLACHYLSLKYSTAFDYKYYDLFKKFGIELFMGKNTYKNNFMLTNDNFFTLINEANNGIDIKKENITLSDDLHCVTKDFCLFVKNLYYNNNDNKNKIINSNLFKERYVSNNDLYIYVSTNSFDEKYSKHITEYYIESIKKVGYDKIYISSNDIKHKICQNLISKYSMTVDDKEICEQIMFANTCKYLILSSDITSLLIGLFNFFSKHIFYPIIANSKYNEIFESFHWKGIDVAKINIQPKLLPSTRKSQSPSPTEEWYDSPFIRPKPEKEESKKSESKKLKPILKVRFQEETPNEEPVQIKFEKFY</sequence>
<protein>
    <submittedName>
        <fullName evidence="2">Uncharacterized protein</fullName>
    </submittedName>
</protein>
<proteinExistence type="predicted"/>
<dbReference type="EMBL" id="MN739496">
    <property type="protein sequence ID" value="QHT08450.1"/>
    <property type="molecule type" value="Genomic_DNA"/>
</dbReference>
<feature type="region of interest" description="Disordered" evidence="1">
    <location>
        <begin position="477"/>
        <end position="511"/>
    </location>
</feature>